<dbReference type="EMBL" id="BAABJO010000026">
    <property type="protein sequence ID" value="GAA5132963.1"/>
    <property type="molecule type" value="Genomic_DNA"/>
</dbReference>
<protein>
    <submittedName>
        <fullName evidence="1">Uncharacterized protein</fullName>
    </submittedName>
</protein>
<comment type="caution">
    <text evidence="1">The sequence shown here is derived from an EMBL/GenBank/DDBJ whole genome shotgun (WGS) entry which is preliminary data.</text>
</comment>
<dbReference type="Proteomes" id="UP001500804">
    <property type="component" value="Unassembled WGS sequence"/>
</dbReference>
<sequence length="91" mass="9912">MGTDDLSKPWAIHGDPDRLVEAAAALRRARPEDVFGSRYPGEYVMSAVARLLDSLAHEMRETDGLGHDVVSAATELSEHVIAYVPRPGGQR</sequence>
<organism evidence="1 2">
    <name type="scientific">Pseudonocardia adelaidensis</name>
    <dbReference type="NCBI Taxonomy" id="648754"/>
    <lineage>
        <taxon>Bacteria</taxon>
        <taxon>Bacillati</taxon>
        <taxon>Actinomycetota</taxon>
        <taxon>Actinomycetes</taxon>
        <taxon>Pseudonocardiales</taxon>
        <taxon>Pseudonocardiaceae</taxon>
        <taxon>Pseudonocardia</taxon>
    </lineage>
</organism>
<keyword evidence="2" id="KW-1185">Reference proteome</keyword>
<reference evidence="2" key="1">
    <citation type="journal article" date="2019" name="Int. J. Syst. Evol. Microbiol.">
        <title>The Global Catalogue of Microorganisms (GCM) 10K type strain sequencing project: providing services to taxonomists for standard genome sequencing and annotation.</title>
        <authorList>
            <consortium name="The Broad Institute Genomics Platform"/>
            <consortium name="The Broad Institute Genome Sequencing Center for Infectious Disease"/>
            <person name="Wu L."/>
            <person name="Ma J."/>
        </authorList>
    </citation>
    <scope>NUCLEOTIDE SEQUENCE [LARGE SCALE GENOMIC DNA]</scope>
    <source>
        <strain evidence="2">JCM 18302</strain>
    </source>
</reference>
<accession>A0ABP9NSG5</accession>
<evidence type="ECO:0000313" key="2">
    <source>
        <dbReference type="Proteomes" id="UP001500804"/>
    </source>
</evidence>
<evidence type="ECO:0000313" key="1">
    <source>
        <dbReference type="EMBL" id="GAA5132963.1"/>
    </source>
</evidence>
<gene>
    <name evidence="1" type="ORF">GCM10023320_58430</name>
</gene>
<name>A0ABP9NSG5_9PSEU</name>
<dbReference type="RefSeq" id="WP_345609240.1">
    <property type="nucleotide sequence ID" value="NZ_BAABJO010000026.1"/>
</dbReference>
<proteinExistence type="predicted"/>